<dbReference type="Proteomes" id="UP001379945">
    <property type="component" value="Unassembled WGS sequence"/>
</dbReference>
<dbReference type="NCBIfam" id="NF008668">
    <property type="entry name" value="PRK11669.1"/>
    <property type="match status" value="1"/>
</dbReference>
<name>A0ABU9C6F1_9BURK</name>
<dbReference type="InterPro" id="IPR001967">
    <property type="entry name" value="Peptidase_S11_N"/>
</dbReference>
<evidence type="ECO:0000256" key="6">
    <source>
        <dbReference type="ARBA" id="ARBA00023316"/>
    </source>
</evidence>
<evidence type="ECO:0000256" key="4">
    <source>
        <dbReference type="ARBA" id="ARBA00022960"/>
    </source>
</evidence>
<feature type="signal peptide" evidence="8">
    <location>
        <begin position="1"/>
        <end position="23"/>
    </location>
</feature>
<dbReference type="InterPro" id="IPR018044">
    <property type="entry name" value="Peptidase_S11"/>
</dbReference>
<feature type="domain" description="Peptidase S11 D-alanyl-D-alanine carboxypeptidase A N-terminal" evidence="9">
    <location>
        <begin position="93"/>
        <end position="317"/>
    </location>
</feature>
<dbReference type="RefSeq" id="WP_341398277.1">
    <property type="nucleotide sequence ID" value="NZ_JBBUTI010000004.1"/>
</dbReference>
<dbReference type="GO" id="GO:0016787">
    <property type="term" value="F:hydrolase activity"/>
    <property type="evidence" value="ECO:0007669"/>
    <property type="project" value="UniProtKB-KW"/>
</dbReference>
<keyword evidence="6" id="KW-0961">Cell wall biogenesis/degradation</keyword>
<keyword evidence="3 10" id="KW-0378">Hydrolase</keyword>
<keyword evidence="4" id="KW-0133">Cell shape</keyword>
<dbReference type="PANTHER" id="PTHR21581">
    <property type="entry name" value="D-ALANYL-D-ALANINE CARBOXYPEPTIDASE"/>
    <property type="match status" value="1"/>
</dbReference>
<sequence length="358" mass="38020">MRAAWAFVLTCTMCLSAVEAASAAAPKNTRQKAAAAPVSKVAKAPAKSGKTAVARKPVAVSTRSVVRKPAVRAVAEPARSSFGQMYGLHGTADPLALKSSVAFVLDQDTNEILLSKNSQAVLPIASITKLMTALVITEAHQSLDDVLSITQDDVDTEKGSSSRLQVGTQLTRGEMLHLALMSSENRAANALGRNYPGGLATFVNAMNAKARALSMHDTRYVEPTGLSSQNQSSARDLAALVKTAYTVPLIRELSTSPEYQVSVGSRQLQYHTTNRLVKSPEWDIGLQKTGYISEAGQCLVMQARLAGRKLILVLLDSAGKYSRIGDAERIRKWLISNPVTPVGALTTPPAVVAARVAG</sequence>
<protein>
    <submittedName>
        <fullName evidence="10">D-alanyl-D-alanine endopeptidase</fullName>
        <ecNumber evidence="10">3.4.21.-</ecNumber>
    </submittedName>
</protein>
<evidence type="ECO:0000313" key="11">
    <source>
        <dbReference type="Proteomes" id="UP001379945"/>
    </source>
</evidence>
<dbReference type="EC" id="3.4.21.-" evidence="10"/>
<comment type="caution">
    <text evidence="10">The sequence shown here is derived from an EMBL/GenBank/DDBJ whole genome shotgun (WGS) entry which is preliminary data.</text>
</comment>
<proteinExistence type="inferred from homology"/>
<comment type="similarity">
    <text evidence="1 7">Belongs to the peptidase S11 family.</text>
</comment>
<evidence type="ECO:0000259" key="9">
    <source>
        <dbReference type="Pfam" id="PF00768"/>
    </source>
</evidence>
<feature type="chain" id="PRO_5047260610" evidence="8">
    <location>
        <begin position="24"/>
        <end position="358"/>
    </location>
</feature>
<dbReference type="InterPro" id="IPR012338">
    <property type="entry name" value="Beta-lactam/transpept-like"/>
</dbReference>
<keyword evidence="11" id="KW-1185">Reference proteome</keyword>
<evidence type="ECO:0000256" key="5">
    <source>
        <dbReference type="ARBA" id="ARBA00022984"/>
    </source>
</evidence>
<organism evidence="10 11">
    <name type="scientific">Ideonella margarita</name>
    <dbReference type="NCBI Taxonomy" id="2984191"/>
    <lineage>
        <taxon>Bacteria</taxon>
        <taxon>Pseudomonadati</taxon>
        <taxon>Pseudomonadota</taxon>
        <taxon>Betaproteobacteria</taxon>
        <taxon>Burkholderiales</taxon>
        <taxon>Sphaerotilaceae</taxon>
        <taxon>Ideonella</taxon>
    </lineage>
</organism>
<dbReference type="EMBL" id="JBBUTI010000004">
    <property type="protein sequence ID" value="MEK8045997.1"/>
    <property type="molecule type" value="Genomic_DNA"/>
</dbReference>
<evidence type="ECO:0000256" key="2">
    <source>
        <dbReference type="ARBA" id="ARBA00022729"/>
    </source>
</evidence>
<dbReference type="SUPFAM" id="SSF56601">
    <property type="entry name" value="beta-lactamase/transpeptidase-like"/>
    <property type="match status" value="1"/>
</dbReference>
<evidence type="ECO:0000256" key="7">
    <source>
        <dbReference type="RuleBase" id="RU004016"/>
    </source>
</evidence>
<dbReference type="Pfam" id="PF00768">
    <property type="entry name" value="Peptidase_S11"/>
    <property type="match status" value="1"/>
</dbReference>
<evidence type="ECO:0000256" key="8">
    <source>
        <dbReference type="SAM" id="SignalP"/>
    </source>
</evidence>
<evidence type="ECO:0000256" key="3">
    <source>
        <dbReference type="ARBA" id="ARBA00022801"/>
    </source>
</evidence>
<dbReference type="Gene3D" id="3.40.710.10">
    <property type="entry name" value="DD-peptidase/beta-lactamase superfamily"/>
    <property type="match status" value="1"/>
</dbReference>
<reference evidence="10 11" key="1">
    <citation type="submission" date="2024-04" db="EMBL/GenBank/DDBJ databases">
        <title>Novel species of the genus Ideonella isolated from streams.</title>
        <authorList>
            <person name="Lu H."/>
        </authorList>
    </citation>
    <scope>NUCLEOTIDE SEQUENCE [LARGE SCALE GENOMIC DNA]</scope>
    <source>
        <strain evidence="10 11">LYT19W</strain>
    </source>
</reference>
<gene>
    <name evidence="10" type="primary">pbpG</name>
    <name evidence="10" type="ORF">AACH00_06525</name>
</gene>
<evidence type="ECO:0000313" key="10">
    <source>
        <dbReference type="EMBL" id="MEK8045997.1"/>
    </source>
</evidence>
<accession>A0ABU9C6F1</accession>
<dbReference type="PRINTS" id="PR00725">
    <property type="entry name" value="DADACBPTASE1"/>
</dbReference>
<keyword evidence="5" id="KW-0573">Peptidoglycan synthesis</keyword>
<keyword evidence="2 8" id="KW-0732">Signal</keyword>
<dbReference type="PANTHER" id="PTHR21581:SF26">
    <property type="entry name" value="D-ALANYL-D-ALANINE ENDOPEPTIDASE"/>
    <property type="match status" value="1"/>
</dbReference>
<evidence type="ECO:0000256" key="1">
    <source>
        <dbReference type="ARBA" id="ARBA00007164"/>
    </source>
</evidence>